<dbReference type="Proteomes" id="UP000602004">
    <property type="component" value="Unassembled WGS sequence"/>
</dbReference>
<evidence type="ECO:0000313" key="2">
    <source>
        <dbReference type="Proteomes" id="UP000602004"/>
    </source>
</evidence>
<dbReference type="EMBL" id="BMHL01000013">
    <property type="protein sequence ID" value="GGC61913.1"/>
    <property type="molecule type" value="Genomic_DNA"/>
</dbReference>
<reference evidence="2" key="1">
    <citation type="journal article" date="2019" name="Int. J. Syst. Evol. Microbiol.">
        <title>The Global Catalogue of Microorganisms (GCM) 10K type strain sequencing project: providing services to taxonomists for standard genome sequencing and annotation.</title>
        <authorList>
            <consortium name="The Broad Institute Genomics Platform"/>
            <consortium name="The Broad Institute Genome Sequencing Center for Infectious Disease"/>
            <person name="Wu L."/>
            <person name="Ma J."/>
        </authorList>
    </citation>
    <scope>NUCLEOTIDE SEQUENCE [LARGE SCALE GENOMIC DNA]</scope>
    <source>
        <strain evidence="2">CGMCC 1.15103</strain>
    </source>
</reference>
<evidence type="ECO:0000313" key="1">
    <source>
        <dbReference type="EMBL" id="GGC61913.1"/>
    </source>
</evidence>
<comment type="caution">
    <text evidence="1">The sequence shown here is derived from an EMBL/GenBank/DDBJ whole genome shotgun (WGS) entry which is preliminary data.</text>
</comment>
<proteinExistence type="predicted"/>
<keyword evidence="2" id="KW-1185">Reference proteome</keyword>
<protein>
    <submittedName>
        <fullName evidence="1">Uncharacterized protein</fullName>
    </submittedName>
</protein>
<organism evidence="1 2">
    <name type="scientific">Paraburkholderia caffeinilytica</name>
    <dbReference type="NCBI Taxonomy" id="1761016"/>
    <lineage>
        <taxon>Bacteria</taxon>
        <taxon>Pseudomonadati</taxon>
        <taxon>Pseudomonadota</taxon>
        <taxon>Betaproteobacteria</taxon>
        <taxon>Burkholderiales</taxon>
        <taxon>Burkholderiaceae</taxon>
        <taxon>Paraburkholderia</taxon>
    </lineage>
</organism>
<accession>A0ABQ1NH06</accession>
<name>A0ABQ1NH06_9BURK</name>
<gene>
    <name evidence="1" type="ORF">GCM10011400_57150</name>
</gene>
<sequence length="125" mass="13855">MDRTASTVKSELSALAEACATFDPSQRDQRMVIRLMVIPMLTRKLDNLRVVLRANAHAEPIQAMIDETTRALNHACTRLDCTFNSATDAMGPADEIRMEAALASLGARKKPVVKRNLKLDSNPYK</sequence>